<dbReference type="Proteomes" id="UP000236291">
    <property type="component" value="Unassembled WGS sequence"/>
</dbReference>
<dbReference type="InterPro" id="IPR007750">
    <property type="entry name" value="DUF674"/>
</dbReference>
<evidence type="ECO:0000313" key="2">
    <source>
        <dbReference type="Proteomes" id="UP000236291"/>
    </source>
</evidence>
<dbReference type="PANTHER" id="PTHR33103:SF102">
    <property type="entry name" value="DUF674 FAMILY PROTEIN"/>
    <property type="match status" value="1"/>
</dbReference>
<reference evidence="1 2" key="2">
    <citation type="journal article" date="2017" name="Front. Plant Sci.">
        <title>Gene Classification and Mining of Molecular Markers Useful in Red Clover (Trifolium pratense) Breeding.</title>
        <authorList>
            <person name="Istvanek J."/>
            <person name="Dluhosova J."/>
            <person name="Dluhos P."/>
            <person name="Patkova L."/>
            <person name="Nedelnik J."/>
            <person name="Repkova J."/>
        </authorList>
    </citation>
    <scope>NUCLEOTIDE SEQUENCE [LARGE SCALE GENOMIC DNA]</scope>
    <source>
        <strain evidence="2">cv. Tatra</strain>
        <tissue evidence="1">Young leaves</tissue>
    </source>
</reference>
<accession>A0A2K3NJM4</accession>
<dbReference type="PANTHER" id="PTHR33103">
    <property type="entry name" value="OS01G0153900 PROTEIN"/>
    <property type="match status" value="1"/>
</dbReference>
<dbReference type="Pfam" id="PF05056">
    <property type="entry name" value="DUF674"/>
    <property type="match status" value="1"/>
</dbReference>
<comment type="caution">
    <text evidence="1">The sequence shown here is derived from an EMBL/GenBank/DDBJ whole genome shotgun (WGS) entry which is preliminary data.</text>
</comment>
<gene>
    <name evidence="1" type="ORF">L195_g026573</name>
</gene>
<sequence length="137" mass="14832">MAAAATNTTQTEENVSLKLLLNETGNKVLFAEAGKDFVDILCSFLTMPLGTIARLVEKETSIGPVSVGCLNSLYKSVADLDQSCFCADTIKQMLLQPINFAEDYCNTLKLNIDDTQPTKSCQIALTMQALGCSKNLE</sequence>
<reference evidence="1 2" key="1">
    <citation type="journal article" date="2014" name="Am. J. Bot.">
        <title>Genome assembly and annotation for red clover (Trifolium pratense; Fabaceae).</title>
        <authorList>
            <person name="Istvanek J."/>
            <person name="Jaros M."/>
            <person name="Krenek A."/>
            <person name="Repkova J."/>
        </authorList>
    </citation>
    <scope>NUCLEOTIDE SEQUENCE [LARGE SCALE GENOMIC DNA]</scope>
    <source>
        <strain evidence="2">cv. Tatra</strain>
        <tissue evidence="1">Young leaves</tissue>
    </source>
</reference>
<dbReference type="EMBL" id="ASHM01022395">
    <property type="protein sequence ID" value="PNY03248.1"/>
    <property type="molecule type" value="Genomic_DNA"/>
</dbReference>
<proteinExistence type="predicted"/>
<evidence type="ECO:0000313" key="1">
    <source>
        <dbReference type="EMBL" id="PNY03248.1"/>
    </source>
</evidence>
<protein>
    <submittedName>
        <fullName evidence="1">DUF674 family protein</fullName>
    </submittedName>
</protein>
<dbReference type="AlphaFoldDB" id="A0A2K3NJM4"/>
<dbReference type="STRING" id="57577.A0A2K3NJM4"/>
<organism evidence="1 2">
    <name type="scientific">Trifolium pratense</name>
    <name type="common">Red clover</name>
    <dbReference type="NCBI Taxonomy" id="57577"/>
    <lineage>
        <taxon>Eukaryota</taxon>
        <taxon>Viridiplantae</taxon>
        <taxon>Streptophyta</taxon>
        <taxon>Embryophyta</taxon>
        <taxon>Tracheophyta</taxon>
        <taxon>Spermatophyta</taxon>
        <taxon>Magnoliopsida</taxon>
        <taxon>eudicotyledons</taxon>
        <taxon>Gunneridae</taxon>
        <taxon>Pentapetalae</taxon>
        <taxon>rosids</taxon>
        <taxon>fabids</taxon>
        <taxon>Fabales</taxon>
        <taxon>Fabaceae</taxon>
        <taxon>Papilionoideae</taxon>
        <taxon>50 kb inversion clade</taxon>
        <taxon>NPAAA clade</taxon>
        <taxon>Hologalegina</taxon>
        <taxon>IRL clade</taxon>
        <taxon>Trifolieae</taxon>
        <taxon>Trifolium</taxon>
    </lineage>
</organism>
<name>A0A2K3NJM4_TRIPR</name>